<protein>
    <submittedName>
        <fullName evidence="1">13048_t:CDS:1</fullName>
    </submittedName>
</protein>
<sequence length="41" mass="4494">IETGNLSELRETGTNNESKRSPSDFTHGRLGCEKTVEKNSA</sequence>
<dbReference type="Proteomes" id="UP000789366">
    <property type="component" value="Unassembled WGS sequence"/>
</dbReference>
<proteinExistence type="predicted"/>
<name>A0ACA9PNR0_9GLOM</name>
<gene>
    <name evidence="1" type="ORF">SPELUC_LOCUS11825</name>
</gene>
<feature type="non-terminal residue" evidence="1">
    <location>
        <position position="1"/>
    </location>
</feature>
<evidence type="ECO:0000313" key="2">
    <source>
        <dbReference type="Proteomes" id="UP000789366"/>
    </source>
</evidence>
<evidence type="ECO:0000313" key="1">
    <source>
        <dbReference type="EMBL" id="CAG8711180.1"/>
    </source>
</evidence>
<feature type="non-terminal residue" evidence="1">
    <location>
        <position position="41"/>
    </location>
</feature>
<reference evidence="1" key="1">
    <citation type="submission" date="2021-06" db="EMBL/GenBank/DDBJ databases">
        <authorList>
            <person name="Kallberg Y."/>
            <person name="Tangrot J."/>
            <person name="Rosling A."/>
        </authorList>
    </citation>
    <scope>NUCLEOTIDE SEQUENCE</scope>
    <source>
        <strain evidence="1">28 12/20/2015</strain>
    </source>
</reference>
<dbReference type="EMBL" id="CAJVPW010026075">
    <property type="protein sequence ID" value="CAG8711180.1"/>
    <property type="molecule type" value="Genomic_DNA"/>
</dbReference>
<accession>A0ACA9PNR0</accession>
<organism evidence="1 2">
    <name type="scientific">Cetraspora pellucida</name>
    <dbReference type="NCBI Taxonomy" id="1433469"/>
    <lineage>
        <taxon>Eukaryota</taxon>
        <taxon>Fungi</taxon>
        <taxon>Fungi incertae sedis</taxon>
        <taxon>Mucoromycota</taxon>
        <taxon>Glomeromycotina</taxon>
        <taxon>Glomeromycetes</taxon>
        <taxon>Diversisporales</taxon>
        <taxon>Gigasporaceae</taxon>
        <taxon>Cetraspora</taxon>
    </lineage>
</organism>
<comment type="caution">
    <text evidence="1">The sequence shown here is derived from an EMBL/GenBank/DDBJ whole genome shotgun (WGS) entry which is preliminary data.</text>
</comment>
<keyword evidence="2" id="KW-1185">Reference proteome</keyword>